<dbReference type="Pfam" id="PF00270">
    <property type="entry name" value="DEAD"/>
    <property type="match status" value="1"/>
</dbReference>
<dbReference type="RefSeq" id="WP_268778946.1">
    <property type="nucleotide sequence ID" value="NZ_JAPRAT010000003.1"/>
</dbReference>
<dbReference type="GO" id="GO:0003724">
    <property type="term" value="F:RNA helicase activity"/>
    <property type="evidence" value="ECO:0007669"/>
    <property type="project" value="TreeGrafter"/>
</dbReference>
<dbReference type="InterPro" id="IPR014001">
    <property type="entry name" value="Helicase_ATP-bd"/>
</dbReference>
<dbReference type="PROSITE" id="PS51192">
    <property type="entry name" value="HELICASE_ATP_BIND_1"/>
    <property type="match status" value="1"/>
</dbReference>
<dbReference type="SUPFAM" id="SSF52540">
    <property type="entry name" value="P-loop containing nucleoside triphosphate hydrolases"/>
    <property type="match status" value="1"/>
</dbReference>
<dbReference type="SMART" id="SM00487">
    <property type="entry name" value="DEXDc"/>
    <property type="match status" value="1"/>
</dbReference>
<accession>A0A9J6R942</accession>
<evidence type="ECO:0000256" key="1">
    <source>
        <dbReference type="ARBA" id="ARBA00022741"/>
    </source>
</evidence>
<dbReference type="CDD" id="cd00268">
    <property type="entry name" value="DEADc"/>
    <property type="match status" value="1"/>
</dbReference>
<evidence type="ECO:0000256" key="2">
    <source>
        <dbReference type="ARBA" id="ARBA00022801"/>
    </source>
</evidence>
<feature type="domain" description="Helicase C-terminal" evidence="6">
    <location>
        <begin position="211"/>
        <end position="371"/>
    </location>
</feature>
<protein>
    <submittedName>
        <fullName evidence="7">DEAD/DEAH box helicase</fullName>
    </submittedName>
</protein>
<sequence>MIIDRLQPFMQQTWKEQGFSEPTAIQNKAIPEISEGNDLIAVSPTGSGKTLAYLLPLIEKIDPNKKQLQVLILASSHELVMQIYREVQLWTSGSSIGATTLIGGANVKRQLEKLKKKPQLIVGTPGRVFELIKQKKLKMHQVESIVLDEADQLFVPEHRDNLSDIIKSTPSERQIVLFSATISNQFAKEAEDWMKSPVHVQVNRNEAGTPPVNHGYVVCEAREKADLLRKLTRNHEWKALVFFRDIGNLTVIAEKLEYRGLSVAMLHSDVKKQDREKAIRLFSKDEIQLMLATDVAARGLDLKQLQHVIQLDVPRSVDQYLHRSGRTGRLGSTGGSVLSIVTVQEAKELQSIGNKLDLSIVEYHLQKGKLTPKHETSR</sequence>
<dbReference type="PROSITE" id="PS51194">
    <property type="entry name" value="HELICASE_CTER"/>
    <property type="match status" value="1"/>
</dbReference>
<dbReference type="InterPro" id="IPR011545">
    <property type="entry name" value="DEAD/DEAH_box_helicase_dom"/>
</dbReference>
<dbReference type="GO" id="GO:0009409">
    <property type="term" value="P:response to cold"/>
    <property type="evidence" value="ECO:0007669"/>
    <property type="project" value="TreeGrafter"/>
</dbReference>
<evidence type="ECO:0000259" key="6">
    <source>
        <dbReference type="PROSITE" id="PS51194"/>
    </source>
</evidence>
<dbReference type="GO" id="GO:0005524">
    <property type="term" value="F:ATP binding"/>
    <property type="evidence" value="ECO:0007669"/>
    <property type="project" value="UniProtKB-KW"/>
</dbReference>
<evidence type="ECO:0000256" key="4">
    <source>
        <dbReference type="ARBA" id="ARBA00022840"/>
    </source>
</evidence>
<dbReference type="AlphaFoldDB" id="A0A9J6R942"/>
<dbReference type="GO" id="GO:0005829">
    <property type="term" value="C:cytosol"/>
    <property type="evidence" value="ECO:0007669"/>
    <property type="project" value="TreeGrafter"/>
</dbReference>
<dbReference type="InterPro" id="IPR001650">
    <property type="entry name" value="Helicase_C-like"/>
</dbReference>
<feature type="domain" description="Helicase ATP-binding" evidence="5">
    <location>
        <begin position="30"/>
        <end position="200"/>
    </location>
</feature>
<keyword evidence="3 7" id="KW-0347">Helicase</keyword>
<name>A0A9J6R942_9BACI</name>
<evidence type="ECO:0000259" key="5">
    <source>
        <dbReference type="PROSITE" id="PS51192"/>
    </source>
</evidence>
<dbReference type="PANTHER" id="PTHR47963:SF7">
    <property type="entry name" value="ATP-DEPENDENT RNA HELICASE YFML-RELATED"/>
    <property type="match status" value="1"/>
</dbReference>
<dbReference type="Gene3D" id="3.40.50.300">
    <property type="entry name" value="P-loop containing nucleotide triphosphate hydrolases"/>
    <property type="match status" value="2"/>
</dbReference>
<keyword evidence="1" id="KW-0547">Nucleotide-binding</keyword>
<evidence type="ECO:0000313" key="8">
    <source>
        <dbReference type="Proteomes" id="UP001084197"/>
    </source>
</evidence>
<gene>
    <name evidence="7" type="ORF">OWO01_03040</name>
</gene>
<dbReference type="EMBL" id="JAPRAT010000003">
    <property type="protein sequence ID" value="MCZ0702186.1"/>
    <property type="molecule type" value="Genomic_DNA"/>
</dbReference>
<reference evidence="7" key="1">
    <citation type="submission" date="2022-11" db="EMBL/GenBank/DDBJ databases">
        <title>WGS of Natronobacillus azotifigens 24KS-1, an anaerobic diazotrophic haloalkaliphile from soda-rich habitats.</title>
        <authorList>
            <person name="Sorokin D.Y."/>
            <person name="Merkel A.Y."/>
        </authorList>
    </citation>
    <scope>NUCLEOTIDE SEQUENCE</scope>
    <source>
        <strain evidence="7">24KS-1</strain>
    </source>
</reference>
<keyword evidence="8" id="KW-1185">Reference proteome</keyword>
<evidence type="ECO:0000313" key="7">
    <source>
        <dbReference type="EMBL" id="MCZ0702186.1"/>
    </source>
</evidence>
<dbReference type="GO" id="GO:0005840">
    <property type="term" value="C:ribosome"/>
    <property type="evidence" value="ECO:0007669"/>
    <property type="project" value="TreeGrafter"/>
</dbReference>
<comment type="caution">
    <text evidence="7">The sequence shown here is derived from an EMBL/GenBank/DDBJ whole genome shotgun (WGS) entry which is preliminary data.</text>
</comment>
<dbReference type="SMART" id="SM00490">
    <property type="entry name" value="HELICc"/>
    <property type="match status" value="1"/>
</dbReference>
<dbReference type="GO" id="GO:0033592">
    <property type="term" value="F:RNA strand annealing activity"/>
    <property type="evidence" value="ECO:0007669"/>
    <property type="project" value="TreeGrafter"/>
</dbReference>
<organism evidence="7 8">
    <name type="scientific">Natronobacillus azotifigens</name>
    <dbReference type="NCBI Taxonomy" id="472978"/>
    <lineage>
        <taxon>Bacteria</taxon>
        <taxon>Bacillati</taxon>
        <taxon>Bacillota</taxon>
        <taxon>Bacilli</taxon>
        <taxon>Bacillales</taxon>
        <taxon>Bacillaceae</taxon>
        <taxon>Natronobacillus</taxon>
    </lineage>
</organism>
<dbReference type="PANTHER" id="PTHR47963">
    <property type="entry name" value="DEAD-BOX ATP-DEPENDENT RNA HELICASE 47, MITOCHONDRIAL"/>
    <property type="match status" value="1"/>
</dbReference>
<proteinExistence type="predicted"/>
<keyword evidence="2" id="KW-0378">Hydrolase</keyword>
<keyword evidence="4" id="KW-0067">ATP-binding</keyword>
<dbReference type="Proteomes" id="UP001084197">
    <property type="component" value="Unassembled WGS sequence"/>
</dbReference>
<dbReference type="Pfam" id="PF00271">
    <property type="entry name" value="Helicase_C"/>
    <property type="match status" value="1"/>
</dbReference>
<dbReference type="InterPro" id="IPR044742">
    <property type="entry name" value="DEAD/DEAH_RhlB"/>
</dbReference>
<dbReference type="InterPro" id="IPR027417">
    <property type="entry name" value="P-loop_NTPase"/>
</dbReference>
<evidence type="ECO:0000256" key="3">
    <source>
        <dbReference type="ARBA" id="ARBA00022806"/>
    </source>
</evidence>
<dbReference type="GO" id="GO:0016787">
    <property type="term" value="F:hydrolase activity"/>
    <property type="evidence" value="ECO:0007669"/>
    <property type="project" value="UniProtKB-KW"/>
</dbReference>
<dbReference type="InterPro" id="IPR050547">
    <property type="entry name" value="DEAD_box_RNA_helicases"/>
</dbReference>
<dbReference type="CDD" id="cd18787">
    <property type="entry name" value="SF2_C_DEAD"/>
    <property type="match status" value="1"/>
</dbReference>